<gene>
    <name evidence="2" type="ORF">DICSQDRAFT_175423</name>
</gene>
<protein>
    <submittedName>
        <fullName evidence="2">Uncharacterized protein</fullName>
    </submittedName>
</protein>
<evidence type="ECO:0000313" key="3">
    <source>
        <dbReference type="Proteomes" id="UP000053319"/>
    </source>
</evidence>
<feature type="compositionally biased region" description="Low complexity" evidence="1">
    <location>
        <begin position="58"/>
        <end position="68"/>
    </location>
</feature>
<dbReference type="RefSeq" id="XP_007371380.1">
    <property type="nucleotide sequence ID" value="XM_007371318.1"/>
</dbReference>
<proteinExistence type="predicted"/>
<dbReference type="KEGG" id="dsq:DICSQDRAFT_175423"/>
<dbReference type="EMBL" id="JH719493">
    <property type="protein sequence ID" value="EJF55899.1"/>
    <property type="molecule type" value="Genomic_DNA"/>
</dbReference>
<dbReference type="AlphaFoldDB" id="R7SIC1"/>
<sequence length="148" mass="15779">MASIKLTNDVVRVPKLDVSSTNWVLYKERLTWAADAKGLAGHLDGAVQEPNAPPSPATPASVAQTAPATGATTAAAGATTTSATMLDPAQVAYEAELATWKKGEAIVKQLIASTIPDSLFMKVRSMLRLTVERTGAELNRQDWRQVVY</sequence>
<dbReference type="Proteomes" id="UP000053319">
    <property type="component" value="Unassembled WGS sequence"/>
</dbReference>
<dbReference type="HOGENOM" id="CLU_078575_3_1_1"/>
<accession>R7SIC1</accession>
<dbReference type="OrthoDB" id="2741429at2759"/>
<evidence type="ECO:0000313" key="2">
    <source>
        <dbReference type="EMBL" id="EJF55899.1"/>
    </source>
</evidence>
<name>R7SIC1_DICSQ</name>
<dbReference type="OMA" id="THPFADG"/>
<evidence type="ECO:0000256" key="1">
    <source>
        <dbReference type="SAM" id="MobiDB-lite"/>
    </source>
</evidence>
<reference evidence="2 3" key="1">
    <citation type="journal article" date="2012" name="Science">
        <title>The Paleozoic origin of enzymatic lignin decomposition reconstructed from 31 fungal genomes.</title>
        <authorList>
            <person name="Floudas D."/>
            <person name="Binder M."/>
            <person name="Riley R."/>
            <person name="Barry K."/>
            <person name="Blanchette R.A."/>
            <person name="Henrissat B."/>
            <person name="Martinez A.T."/>
            <person name="Otillar R."/>
            <person name="Spatafora J.W."/>
            <person name="Yadav J.S."/>
            <person name="Aerts A."/>
            <person name="Benoit I."/>
            <person name="Boyd A."/>
            <person name="Carlson A."/>
            <person name="Copeland A."/>
            <person name="Coutinho P.M."/>
            <person name="de Vries R.P."/>
            <person name="Ferreira P."/>
            <person name="Findley K."/>
            <person name="Foster B."/>
            <person name="Gaskell J."/>
            <person name="Glotzer D."/>
            <person name="Gorecki P."/>
            <person name="Heitman J."/>
            <person name="Hesse C."/>
            <person name="Hori C."/>
            <person name="Igarashi K."/>
            <person name="Jurgens J.A."/>
            <person name="Kallen N."/>
            <person name="Kersten P."/>
            <person name="Kohler A."/>
            <person name="Kuees U."/>
            <person name="Kumar T.K.A."/>
            <person name="Kuo A."/>
            <person name="LaButti K."/>
            <person name="Larrondo L.F."/>
            <person name="Lindquist E."/>
            <person name="Ling A."/>
            <person name="Lombard V."/>
            <person name="Lucas S."/>
            <person name="Lundell T."/>
            <person name="Martin R."/>
            <person name="McLaughlin D.J."/>
            <person name="Morgenstern I."/>
            <person name="Morin E."/>
            <person name="Murat C."/>
            <person name="Nagy L.G."/>
            <person name="Nolan M."/>
            <person name="Ohm R.A."/>
            <person name="Patyshakuliyeva A."/>
            <person name="Rokas A."/>
            <person name="Ruiz-Duenas F.J."/>
            <person name="Sabat G."/>
            <person name="Salamov A."/>
            <person name="Samejima M."/>
            <person name="Schmutz J."/>
            <person name="Slot J.C."/>
            <person name="St John F."/>
            <person name="Stenlid J."/>
            <person name="Sun H."/>
            <person name="Sun S."/>
            <person name="Syed K."/>
            <person name="Tsang A."/>
            <person name="Wiebenga A."/>
            <person name="Young D."/>
            <person name="Pisabarro A."/>
            <person name="Eastwood D.C."/>
            <person name="Martin F."/>
            <person name="Cullen D."/>
            <person name="Grigoriev I.V."/>
            <person name="Hibbett D.S."/>
        </authorList>
    </citation>
    <scope>NUCLEOTIDE SEQUENCE [LARGE SCALE GENOMIC DNA]</scope>
    <source>
        <strain evidence="2 3">LYAD-421 SS1</strain>
    </source>
</reference>
<organism evidence="2 3">
    <name type="scientific">Dichomitus squalens (strain LYAD-421)</name>
    <name type="common">Western red white-rot fungus</name>
    <dbReference type="NCBI Taxonomy" id="732165"/>
    <lineage>
        <taxon>Eukaryota</taxon>
        <taxon>Fungi</taxon>
        <taxon>Dikarya</taxon>
        <taxon>Basidiomycota</taxon>
        <taxon>Agaricomycotina</taxon>
        <taxon>Agaricomycetes</taxon>
        <taxon>Polyporales</taxon>
        <taxon>Polyporaceae</taxon>
        <taxon>Dichomitus</taxon>
    </lineage>
</organism>
<dbReference type="GeneID" id="18840168"/>
<feature type="region of interest" description="Disordered" evidence="1">
    <location>
        <begin position="48"/>
        <end position="68"/>
    </location>
</feature>